<evidence type="ECO:0000313" key="3">
    <source>
        <dbReference type="Proteomes" id="UP000224829"/>
    </source>
</evidence>
<accession>A0A1Y0SXL9</accession>
<sequence>MRYQQPKFYLLYGLRQRAQLLKPRMAPMGKLNLPLSSIFQYYRDNGAIVGPSPQDRIFNTEGGRLFIEHIKFLEGTVGNPRRSVVNPTTLEADFKRANRMFRPIRKDEALLINNKSMLVMNYNMLNPLYKYIASYKATLYRWTNNTQTFWKHVVEAHDRFRWNQYIEFEVPNTIPTISKWNLLTSSVSQTNLEMFPTSSHLTAHDLFVWLGDDRAKSKMSVIPKEVYPHINFLFRLRTHFFVLNLGQLDAWRKEKVKDANGKETVINPTGIDGSQLQVAFIRLLRGLHEFIVDGTELDEDADGLFLNLGEEEKPAPTKAIKVTEKVVTDDTGSADTSKDDDEDASELAGPAPTEGSDSLDLFSGLEVDPFEMPTPPPQSTGVLDTAADDDDEPVEAIGTTMDDITDDDPDDTPTSFADQLLGDPNVAPIALKAYELNATGVITAGAMNRAIEDSLKFKDLPDPYGTGQTIEDAMKITPEDTQLPPEKSLPDKPTIIDKSMLNAKLKTVTKTYVNNLMRKDILNAVIAIQKQGVAVKDYKVEVVRDAMNHYEIHSVTIKPIRGRQTTVRFRVPVVDKDGRFMSNGVMYRMKWQRADLPIRKVNDFRVALTSYFNKVFVDRSKRKTDDYERWLLAAIKATALDQKDESITDLRLGTVFQEELTLPRAYSMIAKQITAFNSGAYQFFFDYSKREAWFAERDIDIKEAEAAGQVAVGVADGKCVCVDTNNIFYINTPDGQDALGTLTDIIGLSTARAPEDVAEMTVQNKFIPVGFTLAYYHGLSALIKELGVEHSRHPRGETLQMPEDSYKLVFQDEVIVLSKADARATMILNGLNRYHRSLKKFSVWDFDKKDVYYRLLEEADLGVRYLRELDALRTAWVDPITEGLLLKMGEPTDFSKLLVRSVELLMSDYCPKETDPKFMRYRGYERFSGVVYGELSRAVKSFNNRSSGGEIGVELNPYAVWQKLVQDPSVGIVEESNPMANLREQEGYTYRGDGGRSSVSMVERTRVFHEDDQGTTGEATVDSGEVGVIAYLTQDANITDLRGMTRPKQEGDGPAKLISSTALLSPCVEHDDMKRIGFVSVQWQQAIFADGYGVQPLRTGEEQVVGQCNTAVFASAADQDGVVEKITKYSIQVRYADGTIEILPLGLRHGIAAGHTYPHTLTTELKEGQAFKTGDTLSYNSKFFEMDRFNPTQVSMKMGVMTTVAFMEKITTLEDGCEISEDIARQFNTQATEIRNVVVRFDQNVDALVKVGDHVDLETILCRIEDPELANNPIFDDVALDTLRRIDAKSPKAGMVGSVSKIEIFYHGDFEDMSESLQGIAKRGDKERKDFAEAMGETPFTGEVDFSFRIKGEPIDPDSLAIRIYIDHDVAAGIGDKGVVANQMKTIISGVFKGDNTLETGENLGLKFATTSVEERMVLSPKLIASTNMYLSALSKHVAAVYRGTANARAKRKP</sequence>
<gene>
    <name evidence="2" type="ORF">NOXIFER_195</name>
</gene>
<dbReference type="Proteomes" id="UP000224829">
    <property type="component" value="Segment"/>
</dbReference>
<dbReference type="SUPFAM" id="SSF64484">
    <property type="entry name" value="beta and beta-prime subunits of DNA dependent RNA-polymerase"/>
    <property type="match status" value="1"/>
</dbReference>
<evidence type="ECO:0000313" key="2">
    <source>
        <dbReference type="EMBL" id="ARV77364.1"/>
    </source>
</evidence>
<proteinExistence type="predicted"/>
<reference evidence="2 3" key="1">
    <citation type="submission" date="2017-05" db="EMBL/GenBank/DDBJ databases">
        <authorList>
            <person name="Song R."/>
            <person name="Chenine A.L."/>
            <person name="Ruprecht R.M."/>
        </authorList>
    </citation>
    <scope>NUCLEOTIDE SEQUENCE [LARGE SCALE GENOMIC DNA]</scope>
</reference>
<evidence type="ECO:0000256" key="1">
    <source>
        <dbReference type="SAM" id="MobiDB-lite"/>
    </source>
</evidence>
<feature type="region of interest" description="Disordered" evidence="1">
    <location>
        <begin position="316"/>
        <end position="390"/>
    </location>
</feature>
<dbReference type="EMBL" id="MF063068">
    <property type="protein sequence ID" value="ARV77364.1"/>
    <property type="molecule type" value="Genomic_DNA"/>
</dbReference>
<organism evidence="2 3">
    <name type="scientific">Pseudomonas phage Noxifer</name>
    <dbReference type="NCBI Taxonomy" id="2006684"/>
    <lineage>
        <taxon>Viruses</taxon>
        <taxon>Duplodnaviria</taxon>
        <taxon>Heunggongvirae</taxon>
        <taxon>Uroviricota</taxon>
        <taxon>Caudoviricetes</taxon>
        <taxon>Chimalliviridae</taxon>
        <taxon>Noxifervirus</taxon>
        <taxon>Noxifervirus noxifer</taxon>
    </lineage>
</organism>
<name>A0A1Y0SXL9_9CAUD</name>
<evidence type="ECO:0008006" key="4">
    <source>
        <dbReference type="Google" id="ProtNLM"/>
    </source>
</evidence>
<protein>
    <recommendedName>
        <fullName evidence="4">RNA polymerase beta subunit</fullName>
    </recommendedName>
</protein>
<feature type="compositionally biased region" description="Basic and acidic residues" evidence="1">
    <location>
        <begin position="316"/>
        <end position="328"/>
    </location>
</feature>
<keyword evidence="3" id="KW-1185">Reference proteome</keyword>